<sequence>MPRLSELRSLTAGAPFCSVAGVWVESVKTVSFKTYRAEAPVVNSRGGDAEALEVSRLRTQRVARGAVHVDGVPTVTADQVRCRAMARNLVNLILY</sequence>
<accession>A0ABN3KNY4</accession>
<name>A0ABN3KNY4_9ACTN</name>
<keyword evidence="2" id="KW-1185">Reference proteome</keyword>
<evidence type="ECO:0000313" key="1">
    <source>
        <dbReference type="EMBL" id="GAA2468285.1"/>
    </source>
</evidence>
<comment type="caution">
    <text evidence="1">The sequence shown here is derived from an EMBL/GenBank/DDBJ whole genome shotgun (WGS) entry which is preliminary data.</text>
</comment>
<dbReference type="EMBL" id="BAAASZ010000052">
    <property type="protein sequence ID" value="GAA2468285.1"/>
    <property type="molecule type" value="Genomic_DNA"/>
</dbReference>
<protein>
    <submittedName>
        <fullName evidence="1">Uncharacterized protein</fullName>
    </submittedName>
</protein>
<evidence type="ECO:0000313" key="2">
    <source>
        <dbReference type="Proteomes" id="UP001501638"/>
    </source>
</evidence>
<organism evidence="1 2">
    <name type="scientific">Streptomyces macrosporus</name>
    <dbReference type="NCBI Taxonomy" id="44032"/>
    <lineage>
        <taxon>Bacteria</taxon>
        <taxon>Bacillati</taxon>
        <taxon>Actinomycetota</taxon>
        <taxon>Actinomycetes</taxon>
        <taxon>Kitasatosporales</taxon>
        <taxon>Streptomycetaceae</taxon>
        <taxon>Streptomyces</taxon>
    </lineage>
</organism>
<gene>
    <name evidence="1" type="ORF">GCM10010405_61210</name>
</gene>
<proteinExistence type="predicted"/>
<dbReference type="Proteomes" id="UP001501638">
    <property type="component" value="Unassembled WGS sequence"/>
</dbReference>
<reference evidence="1 2" key="1">
    <citation type="journal article" date="2019" name="Int. J. Syst. Evol. Microbiol.">
        <title>The Global Catalogue of Microorganisms (GCM) 10K type strain sequencing project: providing services to taxonomists for standard genome sequencing and annotation.</title>
        <authorList>
            <consortium name="The Broad Institute Genomics Platform"/>
            <consortium name="The Broad Institute Genome Sequencing Center for Infectious Disease"/>
            <person name="Wu L."/>
            <person name="Ma J."/>
        </authorList>
    </citation>
    <scope>NUCLEOTIDE SEQUENCE [LARGE SCALE GENOMIC DNA]</scope>
    <source>
        <strain evidence="1 2">JCM 6305</strain>
    </source>
</reference>